<dbReference type="RefSeq" id="WP_007374422.1">
    <property type="nucleotide sequence ID" value="NZ_CP023875.1"/>
</dbReference>
<dbReference type="AlphaFoldDB" id="A0A291VLF8"/>
<reference evidence="1" key="1">
    <citation type="submission" date="2017-10" db="EMBL/GenBank/DDBJ databases">
        <title>FDA dAtabase for Regulatory Grade micrObial Sequences (FDA-ARGOS): Supporting development and validation of Infectious Disease Dx tests.</title>
        <authorList>
            <person name="Croxen M."/>
            <person name="Tallon L.J."/>
            <person name="Sadzewicz L."/>
            <person name="Ott S."/>
            <person name="Zhao X."/>
            <person name="Nagaraj S."/>
            <person name="Vavikolanu K."/>
            <person name="Aluvathingal J."/>
            <person name="Nadendla S."/>
            <person name="Geyer C."/>
            <person name="Sichtig H."/>
        </authorList>
    </citation>
    <scope>NUCLEOTIDE SEQUENCE</scope>
    <source>
        <strain evidence="1">FDAARGOS_429</strain>
        <plasmid evidence="1">unnamed</plasmid>
    </source>
</reference>
<proteinExistence type="predicted"/>
<name>A0A291VLF8_RAOPL</name>
<dbReference type="EMBL" id="CP023875">
    <property type="protein sequence ID" value="ATM08417.1"/>
    <property type="molecule type" value="Genomic_DNA"/>
</dbReference>
<accession>A0A291VLF8</accession>
<dbReference type="Gene3D" id="3.30.2310.20">
    <property type="entry name" value="RelE-like"/>
    <property type="match status" value="1"/>
</dbReference>
<evidence type="ECO:0000313" key="1">
    <source>
        <dbReference type="EMBL" id="ATM08417.1"/>
    </source>
</evidence>
<organism evidence="1">
    <name type="scientific">Raoultella planticola</name>
    <name type="common">Klebsiella planticola</name>
    <dbReference type="NCBI Taxonomy" id="575"/>
    <lineage>
        <taxon>Bacteria</taxon>
        <taxon>Pseudomonadati</taxon>
        <taxon>Pseudomonadota</taxon>
        <taxon>Gammaproteobacteria</taxon>
        <taxon>Enterobacterales</taxon>
        <taxon>Enterobacteriaceae</taxon>
        <taxon>Klebsiella/Raoultella group</taxon>
        <taxon>Raoultella</taxon>
    </lineage>
</organism>
<dbReference type="GeneID" id="45717760"/>
<protein>
    <submittedName>
        <fullName evidence="1">Type II toxin-antitoxin system RelE/ParE family toxin</fullName>
    </submittedName>
</protein>
<keyword evidence="1" id="KW-0614">Plasmid</keyword>
<geneLocation type="plasmid" evidence="1">
    <name>unnamed</name>
</geneLocation>
<sequence length="39" mass="4440">MSGPGWQMKEIELTPKAEEDLEAIWDYSFRQIGVVQADA</sequence>
<gene>
    <name evidence="1" type="ORF">CRT62_28075</name>
</gene>
<accession>A0A2C5V8G5</accession>
<dbReference type="InterPro" id="IPR035093">
    <property type="entry name" value="RelE/ParE_toxin_dom_sf"/>
</dbReference>